<evidence type="ECO:0000256" key="4">
    <source>
        <dbReference type="ARBA" id="ARBA00023136"/>
    </source>
</evidence>
<reference evidence="7 8" key="1">
    <citation type="submission" date="2024-06" db="EMBL/GenBank/DDBJ databases">
        <title>The Natural Products Discovery Center: Release of the First 8490 Sequenced Strains for Exploring Actinobacteria Biosynthetic Diversity.</title>
        <authorList>
            <person name="Kalkreuter E."/>
            <person name="Kautsar S.A."/>
            <person name="Yang D."/>
            <person name="Bader C.D."/>
            <person name="Teijaro C.N."/>
            <person name="Fluegel L."/>
            <person name="Davis C.M."/>
            <person name="Simpson J.R."/>
            <person name="Lauterbach L."/>
            <person name="Steele A.D."/>
            <person name="Gui C."/>
            <person name="Meng S."/>
            <person name="Li G."/>
            <person name="Viehrig K."/>
            <person name="Ye F."/>
            <person name="Su P."/>
            <person name="Kiefer A.F."/>
            <person name="Nichols A."/>
            <person name="Cepeda A.J."/>
            <person name="Yan W."/>
            <person name="Fan B."/>
            <person name="Jiang Y."/>
            <person name="Adhikari A."/>
            <person name="Zheng C.-J."/>
            <person name="Schuster L."/>
            <person name="Cowan T.M."/>
            <person name="Smanski M.J."/>
            <person name="Chevrette M.G."/>
            <person name="De Carvalho L.P.S."/>
            <person name="Shen B."/>
        </authorList>
    </citation>
    <scope>NUCLEOTIDE SEQUENCE [LARGE SCALE GENOMIC DNA]</scope>
    <source>
        <strain evidence="7 8">NPDC048946</strain>
    </source>
</reference>
<keyword evidence="3 6" id="KW-1133">Transmembrane helix</keyword>
<proteinExistence type="predicted"/>
<feature type="transmembrane region" description="Helical" evidence="6">
    <location>
        <begin position="189"/>
        <end position="208"/>
    </location>
</feature>
<keyword evidence="8" id="KW-1185">Reference proteome</keyword>
<keyword evidence="4 6" id="KW-0472">Membrane</keyword>
<evidence type="ECO:0000256" key="3">
    <source>
        <dbReference type="ARBA" id="ARBA00022989"/>
    </source>
</evidence>
<sequence length="332" mass="32857">MREYPSPAVRRTPRRARGLPRRVSAAVEAALEYGVGGVPRSPAPGAPTARPASGVRRLAANCRALARACHPLPSAAVTAMVTAVAAGAGRGTAGSAGVGAAVLAGQLSVGWCNDAVDARRDAVAGRFDKPAATGELSPRALGLAAGAALAACVPLSLLGGREAAAAHLTGVVFGGWAYDLGLKGTVLSPLPYAVGFGVLPAFVTLGLPGAPWPAWWAVSGAALLGVGAHLVNVLPDLDADRATGVRGLPHRLGAARVRRIAPAVLLTAVATMALGPAGAARPTDWAVLAAAAATAGLGVGVPDADSTVPFRAAVAVAGLTVLLLVMRADTLT</sequence>
<keyword evidence="2 6" id="KW-0812">Transmembrane</keyword>
<comment type="subcellular location">
    <subcellularLocation>
        <location evidence="1">Membrane</location>
        <topology evidence="1">Multi-pass membrane protein</topology>
    </subcellularLocation>
</comment>
<feature type="compositionally biased region" description="Low complexity" evidence="5">
    <location>
        <begin position="1"/>
        <end position="10"/>
    </location>
</feature>
<evidence type="ECO:0000256" key="6">
    <source>
        <dbReference type="SAM" id="Phobius"/>
    </source>
</evidence>
<feature type="compositionally biased region" description="Basic residues" evidence="5">
    <location>
        <begin position="11"/>
        <end position="20"/>
    </location>
</feature>
<dbReference type="Pfam" id="PF01040">
    <property type="entry name" value="UbiA"/>
    <property type="match status" value="1"/>
</dbReference>
<dbReference type="Gene3D" id="1.10.357.140">
    <property type="entry name" value="UbiA prenyltransferase"/>
    <property type="match status" value="1"/>
</dbReference>
<dbReference type="InterPro" id="IPR044878">
    <property type="entry name" value="UbiA_sf"/>
</dbReference>
<dbReference type="InterPro" id="IPR000537">
    <property type="entry name" value="UbiA_prenyltransferase"/>
</dbReference>
<evidence type="ECO:0000256" key="1">
    <source>
        <dbReference type="ARBA" id="ARBA00004141"/>
    </source>
</evidence>
<feature type="region of interest" description="Disordered" evidence="5">
    <location>
        <begin position="1"/>
        <end position="21"/>
    </location>
</feature>
<evidence type="ECO:0000313" key="7">
    <source>
        <dbReference type="EMBL" id="MEU8140198.1"/>
    </source>
</evidence>
<dbReference type="CDD" id="cd13956">
    <property type="entry name" value="PT_UbiA"/>
    <property type="match status" value="1"/>
</dbReference>
<name>A0ABV3DWT1_9ACTN</name>
<comment type="caution">
    <text evidence="7">The sequence shown here is derived from an EMBL/GenBank/DDBJ whole genome shotgun (WGS) entry which is preliminary data.</text>
</comment>
<feature type="transmembrane region" description="Helical" evidence="6">
    <location>
        <begin position="308"/>
        <end position="326"/>
    </location>
</feature>
<dbReference type="EMBL" id="JBEZFP010000264">
    <property type="protein sequence ID" value="MEU8140198.1"/>
    <property type="molecule type" value="Genomic_DNA"/>
</dbReference>
<organism evidence="7 8">
    <name type="scientific">Streptodolium elevatio</name>
    <dbReference type="NCBI Taxonomy" id="3157996"/>
    <lineage>
        <taxon>Bacteria</taxon>
        <taxon>Bacillati</taxon>
        <taxon>Actinomycetota</taxon>
        <taxon>Actinomycetes</taxon>
        <taxon>Kitasatosporales</taxon>
        <taxon>Streptomycetaceae</taxon>
        <taxon>Streptodolium</taxon>
    </lineage>
</organism>
<protein>
    <submittedName>
        <fullName evidence="7">UbiA family prenyltransferase</fullName>
    </submittedName>
</protein>
<evidence type="ECO:0000256" key="2">
    <source>
        <dbReference type="ARBA" id="ARBA00022692"/>
    </source>
</evidence>
<dbReference type="Proteomes" id="UP001551482">
    <property type="component" value="Unassembled WGS sequence"/>
</dbReference>
<evidence type="ECO:0000313" key="8">
    <source>
        <dbReference type="Proteomes" id="UP001551482"/>
    </source>
</evidence>
<feature type="transmembrane region" description="Helical" evidence="6">
    <location>
        <begin position="260"/>
        <end position="279"/>
    </location>
</feature>
<dbReference type="RefSeq" id="WP_358365135.1">
    <property type="nucleotide sequence ID" value="NZ_JBEZFP010000264.1"/>
</dbReference>
<evidence type="ECO:0000256" key="5">
    <source>
        <dbReference type="SAM" id="MobiDB-lite"/>
    </source>
</evidence>
<gene>
    <name evidence="7" type="ORF">AB0C36_42790</name>
</gene>
<accession>A0ABV3DWT1</accession>
<feature type="transmembrane region" description="Helical" evidence="6">
    <location>
        <begin position="214"/>
        <end position="234"/>
    </location>
</feature>